<comment type="subcellular location">
    <subcellularLocation>
        <location evidence="1 5">Cytoplasm</location>
    </subcellularLocation>
</comment>
<comment type="function">
    <text evidence="5">Modulates RecA activity.</text>
</comment>
<name>A0A562ZFJ6_9BURK</name>
<evidence type="ECO:0000256" key="4">
    <source>
        <dbReference type="ARBA" id="ARBA00022490"/>
    </source>
</evidence>
<dbReference type="EMBL" id="VOBQ01000025">
    <property type="protein sequence ID" value="TWO66669.1"/>
    <property type="molecule type" value="Genomic_DNA"/>
</dbReference>
<dbReference type="InterPro" id="IPR036388">
    <property type="entry name" value="WH-like_DNA-bd_sf"/>
</dbReference>
<feature type="domain" description="RecX first three-helical" evidence="8">
    <location>
        <begin position="10"/>
        <end position="47"/>
    </location>
</feature>
<evidence type="ECO:0000256" key="5">
    <source>
        <dbReference type="HAMAP-Rule" id="MF_01114"/>
    </source>
</evidence>
<dbReference type="Gene3D" id="1.10.10.10">
    <property type="entry name" value="Winged helix-like DNA-binding domain superfamily/Winged helix DNA-binding domain"/>
    <property type="match status" value="3"/>
</dbReference>
<dbReference type="InterPro" id="IPR053924">
    <property type="entry name" value="RecX_HTH_2nd"/>
</dbReference>
<dbReference type="Pfam" id="PF21982">
    <property type="entry name" value="RecX_HTH1"/>
    <property type="match status" value="1"/>
</dbReference>
<gene>
    <name evidence="5 9" type="primary">recX</name>
    <name evidence="9" type="ORF">FN976_26525</name>
</gene>
<dbReference type="PANTHER" id="PTHR33602">
    <property type="entry name" value="REGULATORY PROTEIN RECX FAMILY PROTEIN"/>
    <property type="match status" value="1"/>
</dbReference>
<organism evidence="9 10">
    <name type="scientific">Caenimonas sedimenti</name>
    <dbReference type="NCBI Taxonomy" id="2596921"/>
    <lineage>
        <taxon>Bacteria</taxon>
        <taxon>Pseudomonadati</taxon>
        <taxon>Pseudomonadota</taxon>
        <taxon>Betaproteobacteria</taxon>
        <taxon>Burkholderiales</taxon>
        <taxon>Comamonadaceae</taxon>
        <taxon>Caenimonas</taxon>
    </lineage>
</organism>
<evidence type="ECO:0000256" key="3">
    <source>
        <dbReference type="ARBA" id="ARBA00018111"/>
    </source>
</evidence>
<evidence type="ECO:0000256" key="1">
    <source>
        <dbReference type="ARBA" id="ARBA00004496"/>
    </source>
</evidence>
<dbReference type="InterPro" id="IPR003783">
    <property type="entry name" value="Regulatory_RecX"/>
</dbReference>
<evidence type="ECO:0000259" key="8">
    <source>
        <dbReference type="Pfam" id="PF21982"/>
    </source>
</evidence>
<dbReference type="RefSeq" id="WP_145896664.1">
    <property type="nucleotide sequence ID" value="NZ_VOBQ01000025.1"/>
</dbReference>
<dbReference type="Proteomes" id="UP000318199">
    <property type="component" value="Unassembled WGS sequence"/>
</dbReference>
<comment type="similarity">
    <text evidence="2 5">Belongs to the RecX family.</text>
</comment>
<dbReference type="InterPro" id="IPR053926">
    <property type="entry name" value="RecX_HTH_1st"/>
</dbReference>
<dbReference type="HAMAP" id="MF_01114">
    <property type="entry name" value="RecX"/>
    <property type="match status" value="1"/>
</dbReference>
<proteinExistence type="inferred from homology"/>
<protein>
    <recommendedName>
        <fullName evidence="3 5">Regulatory protein RecX</fullName>
    </recommendedName>
</protein>
<dbReference type="InterPro" id="IPR053925">
    <property type="entry name" value="RecX_HTH_3rd"/>
</dbReference>
<dbReference type="NCBIfam" id="NF001055">
    <property type="entry name" value="PRK00117.2-5"/>
    <property type="match status" value="1"/>
</dbReference>
<keyword evidence="4 5" id="KW-0963">Cytoplasm</keyword>
<dbReference type="OrthoDB" id="5295441at2"/>
<comment type="caution">
    <text evidence="9">The sequence shown here is derived from an EMBL/GenBank/DDBJ whole genome shotgun (WGS) entry which is preliminary data.</text>
</comment>
<dbReference type="GO" id="GO:0006282">
    <property type="term" value="P:regulation of DNA repair"/>
    <property type="evidence" value="ECO:0007669"/>
    <property type="project" value="UniProtKB-UniRule"/>
</dbReference>
<accession>A0A562ZFJ6</accession>
<dbReference type="PANTHER" id="PTHR33602:SF1">
    <property type="entry name" value="REGULATORY PROTEIN RECX FAMILY PROTEIN"/>
    <property type="match status" value="1"/>
</dbReference>
<feature type="domain" description="RecX third three-helical" evidence="7">
    <location>
        <begin position="100"/>
        <end position="143"/>
    </location>
</feature>
<feature type="domain" description="RecX second three-helical" evidence="6">
    <location>
        <begin position="54"/>
        <end position="92"/>
    </location>
</feature>
<evidence type="ECO:0000313" key="9">
    <source>
        <dbReference type="EMBL" id="TWO66669.1"/>
    </source>
</evidence>
<reference evidence="9 10" key="1">
    <citation type="submission" date="2019-07" db="EMBL/GenBank/DDBJ databases">
        <title>Caenimonas sedimenti sp. nov., isolated from activated sludge.</title>
        <authorList>
            <person name="Xu J."/>
        </authorList>
    </citation>
    <scope>NUCLEOTIDE SEQUENCE [LARGE SCALE GENOMIC DNA]</scope>
    <source>
        <strain evidence="9 10">HX-9-20</strain>
    </source>
</reference>
<evidence type="ECO:0000259" key="7">
    <source>
        <dbReference type="Pfam" id="PF21981"/>
    </source>
</evidence>
<sequence length="150" mass="16549">MAFGQLSLKGRALKLLAVREYSRSELERKLAQHETEPGQLKQALDELLAKGFLDEQRVVDSLVHRRAGKLGAGRIRHELQAKGVDAARVAEAVAALKLSEVERAREVWRRKFGVVPANAAERGRQARFLAARGFGGEAIRRALSEPDESG</sequence>
<evidence type="ECO:0000313" key="10">
    <source>
        <dbReference type="Proteomes" id="UP000318199"/>
    </source>
</evidence>
<dbReference type="GO" id="GO:0005737">
    <property type="term" value="C:cytoplasm"/>
    <property type="evidence" value="ECO:0007669"/>
    <property type="project" value="UniProtKB-SubCell"/>
</dbReference>
<keyword evidence="10" id="KW-1185">Reference proteome</keyword>
<dbReference type="Pfam" id="PF21981">
    <property type="entry name" value="RecX_HTH3"/>
    <property type="match status" value="1"/>
</dbReference>
<dbReference type="AlphaFoldDB" id="A0A562ZFJ6"/>
<evidence type="ECO:0000256" key="2">
    <source>
        <dbReference type="ARBA" id="ARBA00009695"/>
    </source>
</evidence>
<dbReference type="Pfam" id="PF02631">
    <property type="entry name" value="RecX_HTH2"/>
    <property type="match status" value="1"/>
</dbReference>
<evidence type="ECO:0000259" key="6">
    <source>
        <dbReference type="Pfam" id="PF02631"/>
    </source>
</evidence>